<dbReference type="SUPFAM" id="SSF143011">
    <property type="entry name" value="RelE-like"/>
    <property type="match status" value="1"/>
</dbReference>
<protein>
    <recommendedName>
        <fullName evidence="4">Cytotoxic translational repressor of toxin-antitoxin stability system</fullName>
    </recommendedName>
</protein>
<evidence type="ECO:0000256" key="1">
    <source>
        <dbReference type="ARBA" id="ARBA00022649"/>
    </source>
</evidence>
<dbReference type="InterPro" id="IPR007712">
    <property type="entry name" value="RelE/ParE_toxin"/>
</dbReference>
<organism evidence="2 3">
    <name type="scientific">Halococcus thailandensis JCM 13552</name>
    <dbReference type="NCBI Taxonomy" id="1227457"/>
    <lineage>
        <taxon>Archaea</taxon>
        <taxon>Methanobacteriati</taxon>
        <taxon>Methanobacteriota</taxon>
        <taxon>Stenosarchaea group</taxon>
        <taxon>Halobacteria</taxon>
        <taxon>Halobacteriales</taxon>
        <taxon>Halococcaceae</taxon>
        <taxon>Halococcus</taxon>
    </lineage>
</organism>
<evidence type="ECO:0000313" key="2">
    <source>
        <dbReference type="EMBL" id="EMA56218.1"/>
    </source>
</evidence>
<dbReference type="PATRIC" id="fig|1227457.3.peg.623"/>
<keyword evidence="1" id="KW-1277">Toxin-antitoxin system</keyword>
<dbReference type="AlphaFoldDB" id="M0NF86"/>
<dbReference type="RefSeq" id="WP_007737695.1">
    <property type="nucleotide sequence ID" value="NZ_AOMF01000079.1"/>
</dbReference>
<reference evidence="2 3" key="1">
    <citation type="journal article" date="2014" name="PLoS Genet.">
        <title>Phylogenetically driven sequencing of extremely halophilic archaea reveals strategies for static and dynamic osmo-response.</title>
        <authorList>
            <person name="Becker E.A."/>
            <person name="Seitzer P.M."/>
            <person name="Tritt A."/>
            <person name="Larsen D."/>
            <person name="Krusor M."/>
            <person name="Yao A.I."/>
            <person name="Wu D."/>
            <person name="Madern D."/>
            <person name="Eisen J.A."/>
            <person name="Darling A.E."/>
            <person name="Facciotti M.T."/>
        </authorList>
    </citation>
    <scope>NUCLEOTIDE SEQUENCE [LARGE SCALE GENOMIC DNA]</scope>
    <source>
        <strain evidence="2 3">JCM 13552</strain>
    </source>
</reference>
<evidence type="ECO:0000313" key="3">
    <source>
        <dbReference type="Proteomes" id="UP000011680"/>
    </source>
</evidence>
<evidence type="ECO:0008006" key="4">
    <source>
        <dbReference type="Google" id="ProtNLM"/>
    </source>
</evidence>
<name>M0NF86_9EURY</name>
<dbReference type="Pfam" id="PF05016">
    <property type="entry name" value="ParE_toxin"/>
    <property type="match status" value="1"/>
</dbReference>
<proteinExistence type="predicted"/>
<accession>M0NF86</accession>
<dbReference type="Proteomes" id="UP000011680">
    <property type="component" value="Unassembled WGS sequence"/>
</dbReference>
<keyword evidence="3" id="KW-1185">Reference proteome</keyword>
<dbReference type="OrthoDB" id="97626at2157"/>
<dbReference type="InterPro" id="IPR035093">
    <property type="entry name" value="RelE/ParE_toxin_dom_sf"/>
</dbReference>
<dbReference type="EMBL" id="AOMF01000079">
    <property type="protein sequence ID" value="EMA56218.1"/>
    <property type="molecule type" value="Genomic_DNA"/>
</dbReference>
<sequence>MARAEVEYSTRAVDQLEDLETEDAERIVAKLDNVRWNVEHYLHGRQMTGHPHYSLRVGDQRVIIDWQRNKTPKVLFVQRVGHRSNVYD</sequence>
<dbReference type="eggNOG" id="arCOG01664">
    <property type="taxonomic scope" value="Archaea"/>
</dbReference>
<dbReference type="Gene3D" id="3.30.2310.20">
    <property type="entry name" value="RelE-like"/>
    <property type="match status" value="1"/>
</dbReference>
<gene>
    <name evidence="2" type="ORF">C451_03489</name>
</gene>
<comment type="caution">
    <text evidence="2">The sequence shown here is derived from an EMBL/GenBank/DDBJ whole genome shotgun (WGS) entry which is preliminary data.</text>
</comment>